<evidence type="ECO:0000313" key="4">
    <source>
        <dbReference type="Proteomes" id="UP000282386"/>
    </source>
</evidence>
<feature type="domain" description="WYL" evidence="2">
    <location>
        <begin position="146"/>
        <end position="219"/>
    </location>
</feature>
<evidence type="ECO:0000259" key="2">
    <source>
        <dbReference type="Pfam" id="PF13280"/>
    </source>
</evidence>
<organism evidence="3 4">
    <name type="scientific">Rothia aeria</name>
    <dbReference type="NCBI Taxonomy" id="172042"/>
    <lineage>
        <taxon>Bacteria</taxon>
        <taxon>Bacillati</taxon>
        <taxon>Actinomycetota</taxon>
        <taxon>Actinomycetes</taxon>
        <taxon>Micrococcales</taxon>
        <taxon>Micrococcaceae</taxon>
        <taxon>Rothia</taxon>
    </lineage>
</organism>
<evidence type="ECO:0000313" key="3">
    <source>
        <dbReference type="EMBL" id="VEI23058.1"/>
    </source>
</evidence>
<feature type="region of interest" description="Disordered" evidence="1">
    <location>
        <begin position="551"/>
        <end position="570"/>
    </location>
</feature>
<dbReference type="Proteomes" id="UP000282386">
    <property type="component" value="Chromosome"/>
</dbReference>
<dbReference type="AlphaFoldDB" id="A0A7Z9D6Z2"/>
<proteinExistence type="predicted"/>
<sequence>MVGMEELFRVYHLLACSPRYGISRTEFLGALGIRVGRDDALSPSQEQEFERAKKALRDAGIPLVNTETGGYRLQVGPNPLTGWDMTVEDYRVLDTLCKGWYGTDLEDSARRILRKVAASVPNLQHVKKLHSHAEPLTRIRFQDDPYLEEIFSALAEHKNVSVSYQNYSGVRRQSTLSVWGVGHRYGNWYFVGFDSSKAQPRAQQQGFTYRLSRMGSLTVLKTGPKAFTAAPAQFSMADSLDRLGRWQNSTLTVEDARTGQQFTVPSYGTVETATDAISNGWRIPHAEDNEHQRTVRQVQQRILRELQQAHEHPAKTPSGWKKNTTRDRPDAVDKLIDSLLALHYVQATGEQSLKTIGAALAVDTGKPKKLLDAFRAVEAHYDRHVPEDSLPFERGFDDPQTNHKGAHLVEYLPLEAGHQLYAGVAFSDVELALLVFSLDAAQHILGRSEQLSRLRDTIANSYGNRAGELSRALSFRPDAPWRTEILEALASSRALRIRYGDQDFERVIDPYGLVFMYNQFYLYAFCRTSAGRVGQRDAWRNFRLSSITHLEDAGPAHPRTPPAHAHTPEQWSRAQQFDEDNPFALLRVRVEALGSPGSSAVKEACRRLLRVSSHAVALDAAKPNSPKVFHRVHYFPGERRQGMRRILDTVIDGGGALELLGPQQLRAELLERIDVLMVEEGSPDAES</sequence>
<protein>
    <recommendedName>
        <fullName evidence="2">WYL domain-containing protein</fullName>
    </recommendedName>
</protein>
<dbReference type="InterPro" id="IPR026881">
    <property type="entry name" value="WYL_dom"/>
</dbReference>
<dbReference type="EMBL" id="LR134479">
    <property type="protein sequence ID" value="VEI23058.1"/>
    <property type="molecule type" value="Genomic_DNA"/>
</dbReference>
<feature type="region of interest" description="Disordered" evidence="1">
    <location>
        <begin position="308"/>
        <end position="327"/>
    </location>
</feature>
<feature type="domain" description="WYL" evidence="2">
    <location>
        <begin position="484"/>
        <end position="551"/>
    </location>
</feature>
<dbReference type="InterPro" id="IPR051534">
    <property type="entry name" value="CBASS_pafABC_assoc_protein"/>
</dbReference>
<accession>A0A7Z9D6Z2</accession>
<reference evidence="3 4" key="1">
    <citation type="submission" date="2018-12" db="EMBL/GenBank/DDBJ databases">
        <authorList>
            <consortium name="Pathogen Informatics"/>
        </authorList>
    </citation>
    <scope>NUCLEOTIDE SEQUENCE [LARGE SCALE GENOMIC DNA]</scope>
    <source>
        <strain evidence="3 4">NCTC10207</strain>
    </source>
</reference>
<gene>
    <name evidence="3" type="ORF">NCTC10207_01155</name>
</gene>
<dbReference type="PANTHER" id="PTHR34580:SF1">
    <property type="entry name" value="PROTEIN PAFC"/>
    <property type="match status" value="1"/>
</dbReference>
<evidence type="ECO:0000256" key="1">
    <source>
        <dbReference type="SAM" id="MobiDB-lite"/>
    </source>
</evidence>
<name>A0A7Z9D6Z2_9MICC</name>
<dbReference type="Pfam" id="PF13280">
    <property type="entry name" value="WYL"/>
    <property type="match status" value="2"/>
</dbReference>
<dbReference type="PROSITE" id="PS52050">
    <property type="entry name" value="WYL"/>
    <property type="match status" value="2"/>
</dbReference>
<dbReference type="PANTHER" id="PTHR34580">
    <property type="match status" value="1"/>
</dbReference>